<evidence type="ECO:0000256" key="4">
    <source>
        <dbReference type="ARBA" id="ARBA00022452"/>
    </source>
</evidence>
<evidence type="ECO:0000256" key="14">
    <source>
        <dbReference type="ARBA" id="ARBA00023288"/>
    </source>
</evidence>
<evidence type="ECO:0000256" key="15">
    <source>
        <dbReference type="SAM" id="MobiDB-lite"/>
    </source>
</evidence>
<comment type="caution">
    <text evidence="18">The sequence shown here is derived from an EMBL/GenBank/DDBJ whole genome shotgun (WGS) entry which is preliminary data.</text>
</comment>
<dbReference type="AlphaFoldDB" id="A0A316EUI4"/>
<evidence type="ECO:0000256" key="2">
    <source>
        <dbReference type="ARBA" id="ARBA00009450"/>
    </source>
</evidence>
<dbReference type="GO" id="GO:0015288">
    <property type="term" value="F:porin activity"/>
    <property type="evidence" value="ECO:0007669"/>
    <property type="project" value="UniProtKB-KW"/>
</dbReference>
<feature type="domain" description="SLBB" evidence="17">
    <location>
        <begin position="208"/>
        <end position="286"/>
    </location>
</feature>
<organism evidence="18 19">
    <name type="scientific">Cupriavidus plantarum</name>
    <dbReference type="NCBI Taxonomy" id="942865"/>
    <lineage>
        <taxon>Bacteria</taxon>
        <taxon>Pseudomonadati</taxon>
        <taxon>Pseudomonadota</taxon>
        <taxon>Betaproteobacteria</taxon>
        <taxon>Burkholderiales</taxon>
        <taxon>Burkholderiaceae</taxon>
        <taxon>Cupriavidus</taxon>
    </lineage>
</organism>
<evidence type="ECO:0000256" key="3">
    <source>
        <dbReference type="ARBA" id="ARBA00022448"/>
    </source>
</evidence>
<evidence type="ECO:0000256" key="6">
    <source>
        <dbReference type="ARBA" id="ARBA00022692"/>
    </source>
</evidence>
<gene>
    <name evidence="18" type="ORF">C7419_102533</name>
</gene>
<evidence type="ECO:0000256" key="11">
    <source>
        <dbReference type="ARBA" id="ARBA00023136"/>
    </source>
</evidence>
<keyword evidence="8" id="KW-0625">Polysaccharide transport</keyword>
<evidence type="ECO:0000256" key="12">
    <source>
        <dbReference type="ARBA" id="ARBA00023139"/>
    </source>
</evidence>
<dbReference type="GO" id="GO:0009279">
    <property type="term" value="C:cell outer membrane"/>
    <property type="evidence" value="ECO:0007669"/>
    <property type="project" value="UniProtKB-SubCell"/>
</dbReference>
<evidence type="ECO:0000313" key="19">
    <source>
        <dbReference type="Proteomes" id="UP000245754"/>
    </source>
</evidence>
<evidence type="ECO:0000256" key="8">
    <source>
        <dbReference type="ARBA" id="ARBA00023047"/>
    </source>
</evidence>
<keyword evidence="10" id="KW-0626">Porin</keyword>
<keyword evidence="4" id="KW-1134">Transmembrane beta strand</keyword>
<dbReference type="EMBL" id="QGGT01000002">
    <property type="protein sequence ID" value="PWK35255.1"/>
    <property type="molecule type" value="Genomic_DNA"/>
</dbReference>
<dbReference type="PANTHER" id="PTHR33619:SF3">
    <property type="entry name" value="POLYSACCHARIDE EXPORT PROTEIN GFCE-RELATED"/>
    <property type="match status" value="1"/>
</dbReference>
<sequence>MVAAHTDLPWSRRLSALWLWALVVYVMSGCAMAPGMTYKTTATTTTSVQPASAGAEPYQPAPPVGSLPSVQGVQSVSQDRLIEIDQGLLAAQRAGQPGGIPPEVRALFDKPKPYVLGPGDVLSIVVWGHPELNLPSLQVTSGVDTSGSNSVVTGYTVDARGNVQYAFVGMVQVAGLTEAEARELLTRRLAEYVRNPQVTLRIQAYRSKRVYLDGAVQQSGVQIINDVPMTLPEAINRAGGFSAGADRSWVAVTRGERTARVSFPDLIAKGTNPADILLRDGDLVRVYAGTDSKVYVIGEVARNAALTLNNGKLSLNQALGDAGGISQYSGDAQQVYVVRGNGGHEPQVFHLDASKPSSMALADGFALQANDVVFVDTSSLVRWSRVVNLLLPTAQTATASRAIAP</sequence>
<feature type="domain" description="Polysaccharide export protein N-terminal" evidence="16">
    <location>
        <begin position="111"/>
        <end position="202"/>
    </location>
</feature>
<evidence type="ECO:0000256" key="7">
    <source>
        <dbReference type="ARBA" id="ARBA00022729"/>
    </source>
</evidence>
<evidence type="ECO:0000259" key="17">
    <source>
        <dbReference type="Pfam" id="PF22461"/>
    </source>
</evidence>
<dbReference type="InterPro" id="IPR049712">
    <property type="entry name" value="Poly_export"/>
</dbReference>
<dbReference type="Pfam" id="PF02563">
    <property type="entry name" value="Poly_export"/>
    <property type="match status" value="1"/>
</dbReference>
<comment type="similarity">
    <text evidence="2">Belongs to the BexD/CtrA/VexA family.</text>
</comment>
<feature type="domain" description="SLBB" evidence="17">
    <location>
        <begin position="293"/>
        <end position="375"/>
    </location>
</feature>
<dbReference type="GO" id="GO:0046930">
    <property type="term" value="C:pore complex"/>
    <property type="evidence" value="ECO:0007669"/>
    <property type="project" value="UniProtKB-KW"/>
</dbReference>
<dbReference type="OrthoDB" id="9815244at2"/>
<dbReference type="InterPro" id="IPR003715">
    <property type="entry name" value="Poly_export_N"/>
</dbReference>
<keyword evidence="13" id="KW-0998">Cell outer membrane</keyword>
<evidence type="ECO:0000256" key="13">
    <source>
        <dbReference type="ARBA" id="ARBA00023237"/>
    </source>
</evidence>
<dbReference type="GO" id="GO:0015159">
    <property type="term" value="F:polysaccharide transmembrane transporter activity"/>
    <property type="evidence" value="ECO:0007669"/>
    <property type="project" value="InterPro"/>
</dbReference>
<evidence type="ECO:0000256" key="9">
    <source>
        <dbReference type="ARBA" id="ARBA00023065"/>
    </source>
</evidence>
<evidence type="ECO:0000256" key="1">
    <source>
        <dbReference type="ARBA" id="ARBA00004571"/>
    </source>
</evidence>
<keyword evidence="12" id="KW-0564">Palmitate</keyword>
<dbReference type="PANTHER" id="PTHR33619">
    <property type="entry name" value="POLYSACCHARIDE EXPORT PROTEIN GFCE-RELATED"/>
    <property type="match status" value="1"/>
</dbReference>
<dbReference type="Gene3D" id="3.10.560.10">
    <property type="entry name" value="Outer membrane lipoprotein wza domain like"/>
    <property type="match status" value="2"/>
</dbReference>
<dbReference type="InterPro" id="IPR054765">
    <property type="entry name" value="SLBB_dom"/>
</dbReference>
<keyword evidence="5" id="KW-0762">Sugar transport</keyword>
<dbReference type="Pfam" id="PF22461">
    <property type="entry name" value="SLBB_2"/>
    <property type="match status" value="2"/>
</dbReference>
<feature type="region of interest" description="Disordered" evidence="15">
    <location>
        <begin position="49"/>
        <end position="70"/>
    </location>
</feature>
<keyword evidence="6" id="KW-0812">Transmembrane</keyword>
<evidence type="ECO:0000256" key="5">
    <source>
        <dbReference type="ARBA" id="ARBA00022597"/>
    </source>
</evidence>
<reference evidence="18 19" key="1">
    <citation type="submission" date="2018-05" db="EMBL/GenBank/DDBJ databases">
        <title>Genomic Encyclopedia of Type Strains, Phase IV (KMG-V): Genome sequencing to study the core and pangenomes of soil and plant-associated prokaryotes.</title>
        <authorList>
            <person name="Whitman W."/>
        </authorList>
    </citation>
    <scope>NUCLEOTIDE SEQUENCE [LARGE SCALE GENOMIC DNA]</scope>
    <source>
        <strain evidence="18 19">SLV-132</strain>
    </source>
</reference>
<comment type="subcellular location">
    <subcellularLocation>
        <location evidence="1">Cell outer membrane</location>
        <topology evidence="1">Multi-pass membrane protein</topology>
    </subcellularLocation>
</comment>
<proteinExistence type="inferred from homology"/>
<dbReference type="Gene3D" id="3.30.1950.10">
    <property type="entry name" value="wza like domain"/>
    <property type="match status" value="1"/>
</dbReference>
<evidence type="ECO:0000313" key="18">
    <source>
        <dbReference type="EMBL" id="PWK35255.1"/>
    </source>
</evidence>
<evidence type="ECO:0000256" key="10">
    <source>
        <dbReference type="ARBA" id="ARBA00023114"/>
    </source>
</evidence>
<evidence type="ECO:0000259" key="16">
    <source>
        <dbReference type="Pfam" id="PF02563"/>
    </source>
</evidence>
<keyword evidence="7" id="KW-0732">Signal</keyword>
<keyword evidence="14" id="KW-0449">Lipoprotein</keyword>
<protein>
    <submittedName>
        <fullName evidence="18">Polysaccharide export outer membrane protein</fullName>
    </submittedName>
</protein>
<dbReference type="Proteomes" id="UP000245754">
    <property type="component" value="Unassembled WGS sequence"/>
</dbReference>
<keyword evidence="19" id="KW-1185">Reference proteome</keyword>
<accession>A0A316EUI4</accession>
<keyword evidence="3" id="KW-0813">Transport</keyword>
<keyword evidence="9" id="KW-0406">Ion transport</keyword>
<keyword evidence="11" id="KW-0472">Membrane</keyword>
<dbReference type="GO" id="GO:0006811">
    <property type="term" value="P:monoatomic ion transport"/>
    <property type="evidence" value="ECO:0007669"/>
    <property type="project" value="UniProtKB-KW"/>
</dbReference>
<dbReference type="RefSeq" id="WP_109583336.1">
    <property type="nucleotide sequence ID" value="NZ_JACBYU010000003.1"/>
</dbReference>
<name>A0A316EUI4_9BURK</name>